<organism evidence="1 2">
    <name type="scientific">Clostridium liquoris</name>
    <dbReference type="NCBI Taxonomy" id="1289519"/>
    <lineage>
        <taxon>Bacteria</taxon>
        <taxon>Bacillati</taxon>
        <taxon>Bacillota</taxon>
        <taxon>Clostridia</taxon>
        <taxon>Eubacteriales</taxon>
        <taxon>Clostridiaceae</taxon>
        <taxon>Clostridium</taxon>
    </lineage>
</organism>
<dbReference type="EMBL" id="PVXO01000030">
    <property type="protein sequence ID" value="PRR79174.1"/>
    <property type="molecule type" value="Genomic_DNA"/>
</dbReference>
<reference evidence="1 2" key="1">
    <citation type="submission" date="2018-03" db="EMBL/GenBank/DDBJ databases">
        <title>Genome sequence of Clostridium liquoris DSM 100320.</title>
        <authorList>
            <person name="Poehlein A."/>
            <person name="Daniel R."/>
        </authorList>
    </citation>
    <scope>NUCLEOTIDE SEQUENCE [LARGE SCALE GENOMIC DNA]</scope>
    <source>
        <strain evidence="1 2">DSM 100320</strain>
    </source>
</reference>
<dbReference type="Gene3D" id="1.20.1290.10">
    <property type="entry name" value="AhpD-like"/>
    <property type="match status" value="1"/>
</dbReference>
<name>A0A2T0B5K7_9CLOT</name>
<keyword evidence="2" id="KW-1185">Reference proteome</keyword>
<dbReference type="AlphaFoldDB" id="A0A2T0B5K7"/>
<evidence type="ECO:0008006" key="3">
    <source>
        <dbReference type="Google" id="ProtNLM"/>
    </source>
</evidence>
<dbReference type="SUPFAM" id="SSF69118">
    <property type="entry name" value="AhpD-like"/>
    <property type="match status" value="1"/>
</dbReference>
<gene>
    <name evidence="1" type="ORF">CLLI_10190</name>
</gene>
<proteinExistence type="predicted"/>
<comment type="caution">
    <text evidence="1">The sequence shown here is derived from an EMBL/GenBank/DDBJ whole genome shotgun (WGS) entry which is preliminary data.</text>
</comment>
<dbReference type="Proteomes" id="UP000239706">
    <property type="component" value="Unassembled WGS sequence"/>
</dbReference>
<dbReference type="InterPro" id="IPR029032">
    <property type="entry name" value="AhpD-like"/>
</dbReference>
<evidence type="ECO:0000313" key="2">
    <source>
        <dbReference type="Proteomes" id="UP000239706"/>
    </source>
</evidence>
<evidence type="ECO:0000313" key="1">
    <source>
        <dbReference type="EMBL" id="PRR79174.1"/>
    </source>
</evidence>
<protein>
    <recommendedName>
        <fullName evidence="3">Carboxymuconolactone decarboxylase family protein</fullName>
    </recommendedName>
</protein>
<sequence length="61" mass="7049">MATITFSKNGSTPFEQLLGHNPEVLKKWSSLEETLFYSGVLDLELKEEVRRTLAFTNQCHY</sequence>
<accession>A0A2T0B5K7</accession>